<evidence type="ECO:0000313" key="1">
    <source>
        <dbReference type="EnsemblPlants" id="TuG1812G0600001976.01.T01"/>
    </source>
</evidence>
<reference evidence="1" key="2">
    <citation type="submission" date="2018-03" db="EMBL/GenBank/DDBJ databases">
        <title>The Triticum urartu genome reveals the dynamic nature of wheat genome evolution.</title>
        <authorList>
            <person name="Ling H."/>
            <person name="Ma B."/>
            <person name="Shi X."/>
            <person name="Liu H."/>
            <person name="Dong L."/>
            <person name="Sun H."/>
            <person name="Cao Y."/>
            <person name="Gao Q."/>
            <person name="Zheng S."/>
            <person name="Li Y."/>
            <person name="Yu Y."/>
            <person name="Du H."/>
            <person name="Qi M."/>
            <person name="Li Y."/>
            <person name="Yu H."/>
            <person name="Cui Y."/>
            <person name="Wang N."/>
            <person name="Chen C."/>
            <person name="Wu H."/>
            <person name="Zhao Y."/>
            <person name="Zhang J."/>
            <person name="Li Y."/>
            <person name="Zhou W."/>
            <person name="Zhang B."/>
            <person name="Hu W."/>
            <person name="Eijk M."/>
            <person name="Tang J."/>
            <person name="Witsenboer H."/>
            <person name="Zhao S."/>
            <person name="Li Z."/>
            <person name="Zhang A."/>
            <person name="Wang D."/>
            <person name="Liang C."/>
        </authorList>
    </citation>
    <scope>NUCLEOTIDE SEQUENCE [LARGE SCALE GENOMIC DNA]</scope>
    <source>
        <strain evidence="1">cv. G1812</strain>
    </source>
</reference>
<reference evidence="1" key="3">
    <citation type="submission" date="2022-06" db="UniProtKB">
        <authorList>
            <consortium name="EnsemblPlants"/>
        </authorList>
    </citation>
    <scope>IDENTIFICATION</scope>
</reference>
<dbReference type="Proteomes" id="UP000015106">
    <property type="component" value="Chromosome 6"/>
</dbReference>
<keyword evidence="2" id="KW-1185">Reference proteome</keyword>
<dbReference type="Gramene" id="TuG1812G0600001976.01.T01">
    <property type="protein sequence ID" value="TuG1812G0600001976.01.T01"/>
    <property type="gene ID" value="TuG1812G0600001976.01"/>
</dbReference>
<sequence length="80" mass="9791">MVFLCRLSPWTCRMILDLRLDHLGIPRAIYRRRMYSQNTLTVTVLSYWRKIHVFEYFCYHVGKQMFIVSLRCLFPSAKHY</sequence>
<name>A0A8R7QRZ3_TRIUA</name>
<protein>
    <submittedName>
        <fullName evidence="1">Uncharacterized protein</fullName>
    </submittedName>
</protein>
<dbReference type="EnsemblPlants" id="TuG1812G0600001976.01.T01">
    <property type="protein sequence ID" value="TuG1812G0600001976.01.T01"/>
    <property type="gene ID" value="TuG1812G0600001976.01"/>
</dbReference>
<evidence type="ECO:0000313" key="2">
    <source>
        <dbReference type="Proteomes" id="UP000015106"/>
    </source>
</evidence>
<accession>A0A8R7QRZ3</accession>
<proteinExistence type="predicted"/>
<organism evidence="1 2">
    <name type="scientific">Triticum urartu</name>
    <name type="common">Red wild einkorn</name>
    <name type="synonym">Crithodium urartu</name>
    <dbReference type="NCBI Taxonomy" id="4572"/>
    <lineage>
        <taxon>Eukaryota</taxon>
        <taxon>Viridiplantae</taxon>
        <taxon>Streptophyta</taxon>
        <taxon>Embryophyta</taxon>
        <taxon>Tracheophyta</taxon>
        <taxon>Spermatophyta</taxon>
        <taxon>Magnoliopsida</taxon>
        <taxon>Liliopsida</taxon>
        <taxon>Poales</taxon>
        <taxon>Poaceae</taxon>
        <taxon>BOP clade</taxon>
        <taxon>Pooideae</taxon>
        <taxon>Triticodae</taxon>
        <taxon>Triticeae</taxon>
        <taxon>Triticinae</taxon>
        <taxon>Triticum</taxon>
    </lineage>
</organism>
<dbReference type="AlphaFoldDB" id="A0A8R7QRZ3"/>
<reference evidence="2" key="1">
    <citation type="journal article" date="2013" name="Nature">
        <title>Draft genome of the wheat A-genome progenitor Triticum urartu.</title>
        <authorList>
            <person name="Ling H.Q."/>
            <person name="Zhao S."/>
            <person name="Liu D."/>
            <person name="Wang J."/>
            <person name="Sun H."/>
            <person name="Zhang C."/>
            <person name="Fan H."/>
            <person name="Li D."/>
            <person name="Dong L."/>
            <person name="Tao Y."/>
            <person name="Gao C."/>
            <person name="Wu H."/>
            <person name="Li Y."/>
            <person name="Cui Y."/>
            <person name="Guo X."/>
            <person name="Zheng S."/>
            <person name="Wang B."/>
            <person name="Yu K."/>
            <person name="Liang Q."/>
            <person name="Yang W."/>
            <person name="Lou X."/>
            <person name="Chen J."/>
            <person name="Feng M."/>
            <person name="Jian J."/>
            <person name="Zhang X."/>
            <person name="Luo G."/>
            <person name="Jiang Y."/>
            <person name="Liu J."/>
            <person name="Wang Z."/>
            <person name="Sha Y."/>
            <person name="Zhang B."/>
            <person name="Wu H."/>
            <person name="Tang D."/>
            <person name="Shen Q."/>
            <person name="Xue P."/>
            <person name="Zou S."/>
            <person name="Wang X."/>
            <person name="Liu X."/>
            <person name="Wang F."/>
            <person name="Yang Y."/>
            <person name="An X."/>
            <person name="Dong Z."/>
            <person name="Zhang K."/>
            <person name="Zhang X."/>
            <person name="Luo M.C."/>
            <person name="Dvorak J."/>
            <person name="Tong Y."/>
            <person name="Wang J."/>
            <person name="Yang H."/>
            <person name="Li Z."/>
            <person name="Wang D."/>
            <person name="Zhang A."/>
            <person name="Wang J."/>
        </authorList>
    </citation>
    <scope>NUCLEOTIDE SEQUENCE</scope>
    <source>
        <strain evidence="2">cv. G1812</strain>
    </source>
</reference>